<evidence type="ECO:0000256" key="2">
    <source>
        <dbReference type="ARBA" id="ARBA00022448"/>
    </source>
</evidence>
<dbReference type="EMBL" id="LT605205">
    <property type="protein sequence ID" value="SCD21206.1"/>
    <property type="molecule type" value="Genomic_DNA"/>
</dbReference>
<feature type="compositionally biased region" description="Basic and acidic residues" evidence="10">
    <location>
        <begin position="549"/>
        <end position="565"/>
    </location>
</feature>
<accession>A0A1R3SYE2</accession>
<dbReference type="InterPro" id="IPR012910">
    <property type="entry name" value="Plug_dom"/>
</dbReference>
<protein>
    <submittedName>
        <fullName evidence="14">TonB-linked outer membrane protein, SusC/RagA family</fullName>
    </submittedName>
</protein>
<dbReference type="InterPro" id="IPR023997">
    <property type="entry name" value="TonB-dep_OMP_SusC/RagA_CS"/>
</dbReference>
<comment type="similarity">
    <text evidence="8 9">Belongs to the TonB-dependent receptor family.</text>
</comment>
<dbReference type="Gene3D" id="2.60.40.1120">
    <property type="entry name" value="Carboxypeptidase-like, regulatory domain"/>
    <property type="match status" value="1"/>
</dbReference>
<keyword evidence="11" id="KW-0732">Signal</keyword>
<keyword evidence="4 8" id="KW-0812">Transmembrane</keyword>
<dbReference type="FunFam" id="2.170.130.10:FF:000003">
    <property type="entry name" value="SusC/RagA family TonB-linked outer membrane protein"/>
    <property type="match status" value="1"/>
</dbReference>
<evidence type="ECO:0000256" key="1">
    <source>
        <dbReference type="ARBA" id="ARBA00004571"/>
    </source>
</evidence>
<organism evidence="14 15">
    <name type="scientific">Proteiniphilum saccharofermentans</name>
    <dbReference type="NCBI Taxonomy" id="1642647"/>
    <lineage>
        <taxon>Bacteria</taxon>
        <taxon>Pseudomonadati</taxon>
        <taxon>Bacteroidota</taxon>
        <taxon>Bacteroidia</taxon>
        <taxon>Bacteroidales</taxon>
        <taxon>Dysgonomonadaceae</taxon>
        <taxon>Proteiniphilum</taxon>
    </lineage>
</organism>
<dbReference type="InterPro" id="IPR036942">
    <property type="entry name" value="Beta-barrel_TonB_sf"/>
</dbReference>
<dbReference type="Pfam" id="PF07715">
    <property type="entry name" value="Plug"/>
    <property type="match status" value="1"/>
</dbReference>
<name>A0A1R3SYE2_9BACT</name>
<gene>
    <name evidence="14" type="ORF">PSM36_2402</name>
</gene>
<evidence type="ECO:0000256" key="5">
    <source>
        <dbReference type="ARBA" id="ARBA00023077"/>
    </source>
</evidence>
<evidence type="ECO:0000256" key="7">
    <source>
        <dbReference type="ARBA" id="ARBA00023237"/>
    </source>
</evidence>
<dbReference type="Proteomes" id="UP000187464">
    <property type="component" value="Chromosome I"/>
</dbReference>
<dbReference type="KEGG" id="psac:PSM36_2402"/>
<keyword evidence="6 8" id="KW-0472">Membrane</keyword>
<evidence type="ECO:0000313" key="14">
    <source>
        <dbReference type="EMBL" id="SCD21206.1"/>
    </source>
</evidence>
<feature type="signal peptide" evidence="11">
    <location>
        <begin position="1"/>
        <end position="26"/>
    </location>
</feature>
<keyword evidence="5 9" id="KW-0798">TonB box</keyword>
<sequence>MRQVFLSVMKGILSALIWAFSVCMFAQTVTVSGTITDVKGELLVGVSVRIQGTGTGTVTGTDGRFILSNVDPEAVLEVSYIGMETQTIPINGRSNIDVVLEEDIETLEEVVVVGYGTMKKVNLTGSVSSIRYDKSLENRPITNASQALSGKIPGVWVSQNSGSPGSDGATIRIRGYGTLNNTDPLILIDGIEGQIAEINPNDIESITVLKDAASAAIYGSRAANGVILIETKKGAGEERISLNYNGYVGVSQLGRRYNLISDSYEYMQMWNAANISSGGEALFPDDVLEAFRTGNDPYKYPSTNYFDEVFRSAITTQHNLSAQLSSNLSNTYLSVNYLKQEGIVKNTDSHRYGITVNNNLKINDKIDIGTKLIYTRKISSQPYDGISRVIYMMANGHPFSTPYLEDGKTFGGTMALYQSGARAGQPIVDTRNPFPDLYNGENTYTNNFVKANFSATYKITGYLNLTAQYNGQYNNNTRDRYNELHYCYTDLDLNNQTKPLDFPSTINLYRGVTDNFYSTFFTNLNFNRQFNTIHEISGVLGFQTESLERKTTEAQKSDPPKEDGLHQVSAGTSNPIANGNKNLWRMLSYFGRVNYALFSKYLFEANLRADASSRFAKENRWGYFPSFSAAWRLSEEPFMKKWEVFDNLKLRASWGKLGNQNIGSSSNSDYFPYLTFITQNYGTSYNFGNQLAPGAAVTALVDQNITWETTTTTDIGVDMGFLNNRLTIESDLFIKNTSGIIVQLPISSVMGGLTAPFENVGEMSNKGFEIIVGWNDRIPEYDLSYNIGANLTYVKNRVTKFREGAPDQLYLIREGFSYKTLYGFIQEGVYQSDEEAASHMKNNGYIPVAGDLKYKDFNNDGRLDYQDKREIGNTIPKFVYGISGNLTWRNFDLNFLFSGIAGVTGYFQNAWTQPLGISGGTVTERWRDAWTEENPSPVTPRIVINDTWNRQESSFWTTNMSWFKLKNLQLGYNLPTHISKRLSLQNLYVYVNGTDLFTLVSNKYEGFDPERDTFTDGYGHYPIPTIYSLGLNINF</sequence>
<evidence type="ECO:0000256" key="11">
    <source>
        <dbReference type="SAM" id="SignalP"/>
    </source>
</evidence>
<evidence type="ECO:0000256" key="8">
    <source>
        <dbReference type="PROSITE-ProRule" id="PRU01360"/>
    </source>
</evidence>
<dbReference type="NCBIfam" id="TIGR04057">
    <property type="entry name" value="SusC_RagA_signa"/>
    <property type="match status" value="1"/>
</dbReference>
<dbReference type="Gene3D" id="2.40.170.20">
    <property type="entry name" value="TonB-dependent receptor, beta-barrel domain"/>
    <property type="match status" value="1"/>
</dbReference>
<dbReference type="GO" id="GO:0009279">
    <property type="term" value="C:cell outer membrane"/>
    <property type="evidence" value="ECO:0007669"/>
    <property type="project" value="UniProtKB-SubCell"/>
</dbReference>
<dbReference type="InterPro" id="IPR037066">
    <property type="entry name" value="Plug_dom_sf"/>
</dbReference>
<dbReference type="InterPro" id="IPR039426">
    <property type="entry name" value="TonB-dep_rcpt-like"/>
</dbReference>
<evidence type="ECO:0000256" key="6">
    <source>
        <dbReference type="ARBA" id="ARBA00023136"/>
    </source>
</evidence>
<comment type="subcellular location">
    <subcellularLocation>
        <location evidence="1 8">Cell outer membrane</location>
        <topology evidence="1 8">Multi-pass membrane protein</topology>
    </subcellularLocation>
</comment>
<evidence type="ECO:0000256" key="4">
    <source>
        <dbReference type="ARBA" id="ARBA00022692"/>
    </source>
</evidence>
<dbReference type="AlphaFoldDB" id="A0A1R3SYE2"/>
<dbReference type="PROSITE" id="PS52016">
    <property type="entry name" value="TONB_DEPENDENT_REC_3"/>
    <property type="match status" value="1"/>
</dbReference>
<dbReference type="SUPFAM" id="SSF49464">
    <property type="entry name" value="Carboxypeptidase regulatory domain-like"/>
    <property type="match status" value="1"/>
</dbReference>
<dbReference type="InterPro" id="IPR008969">
    <property type="entry name" value="CarboxyPept-like_regulatory"/>
</dbReference>
<keyword evidence="7 8" id="KW-0998">Cell outer membrane</keyword>
<evidence type="ECO:0000256" key="3">
    <source>
        <dbReference type="ARBA" id="ARBA00022452"/>
    </source>
</evidence>
<keyword evidence="15" id="KW-1185">Reference proteome</keyword>
<dbReference type="Pfam" id="PF00593">
    <property type="entry name" value="TonB_dep_Rec_b-barrel"/>
    <property type="match status" value="1"/>
</dbReference>
<dbReference type="InterPro" id="IPR023996">
    <property type="entry name" value="TonB-dep_OMP_SusC/RagA"/>
</dbReference>
<keyword evidence="3 8" id="KW-1134">Transmembrane beta strand</keyword>
<dbReference type="Gene3D" id="2.170.130.10">
    <property type="entry name" value="TonB-dependent receptor, plug domain"/>
    <property type="match status" value="1"/>
</dbReference>
<feature type="region of interest" description="Disordered" evidence="10">
    <location>
        <begin position="549"/>
        <end position="573"/>
    </location>
</feature>
<evidence type="ECO:0000256" key="10">
    <source>
        <dbReference type="SAM" id="MobiDB-lite"/>
    </source>
</evidence>
<dbReference type="InterPro" id="IPR000531">
    <property type="entry name" value="Beta-barrel_TonB"/>
</dbReference>
<keyword evidence="2 8" id="KW-0813">Transport</keyword>
<dbReference type="Pfam" id="PF13715">
    <property type="entry name" value="CarbopepD_reg_2"/>
    <property type="match status" value="1"/>
</dbReference>
<dbReference type="RefSeq" id="WP_076931060.1">
    <property type="nucleotide sequence ID" value="NZ_LT605205.1"/>
</dbReference>
<dbReference type="NCBIfam" id="TIGR04056">
    <property type="entry name" value="OMP_RagA_SusC"/>
    <property type="match status" value="1"/>
</dbReference>
<feature type="domain" description="TonB-dependent receptor plug" evidence="13">
    <location>
        <begin position="120"/>
        <end position="226"/>
    </location>
</feature>
<reference evidence="14 15" key="1">
    <citation type="submission" date="2016-08" db="EMBL/GenBank/DDBJ databases">
        <authorList>
            <person name="Seilhamer J.J."/>
        </authorList>
    </citation>
    <scope>NUCLEOTIDE SEQUENCE [LARGE SCALE GENOMIC DNA]</scope>
    <source>
        <strain evidence="14">M3/6</strain>
    </source>
</reference>
<feature type="domain" description="TonB-dependent receptor-like beta-barrel" evidence="12">
    <location>
        <begin position="416"/>
        <end position="987"/>
    </location>
</feature>
<feature type="chain" id="PRO_5012367870" evidence="11">
    <location>
        <begin position="27"/>
        <end position="1035"/>
    </location>
</feature>
<evidence type="ECO:0000259" key="12">
    <source>
        <dbReference type="Pfam" id="PF00593"/>
    </source>
</evidence>
<proteinExistence type="inferred from homology"/>
<evidence type="ECO:0000256" key="9">
    <source>
        <dbReference type="RuleBase" id="RU003357"/>
    </source>
</evidence>
<dbReference type="SUPFAM" id="SSF56935">
    <property type="entry name" value="Porins"/>
    <property type="match status" value="1"/>
</dbReference>
<dbReference type="STRING" id="1642647.PSM36_2402"/>
<evidence type="ECO:0000259" key="13">
    <source>
        <dbReference type="Pfam" id="PF07715"/>
    </source>
</evidence>
<evidence type="ECO:0000313" key="15">
    <source>
        <dbReference type="Proteomes" id="UP000187464"/>
    </source>
</evidence>